<protein>
    <submittedName>
        <fullName evidence="2">Uncharacterized protein</fullName>
    </submittedName>
</protein>
<dbReference type="Proteomes" id="UP000008820">
    <property type="component" value="Chromosome 2"/>
</dbReference>
<feature type="compositionally biased region" description="Polar residues" evidence="1">
    <location>
        <begin position="108"/>
        <end position="123"/>
    </location>
</feature>
<dbReference type="OrthoDB" id="7767517at2759"/>
<feature type="region of interest" description="Disordered" evidence="1">
    <location>
        <begin position="173"/>
        <end position="233"/>
    </location>
</feature>
<evidence type="ECO:0000313" key="3">
    <source>
        <dbReference type="Proteomes" id="UP000008820"/>
    </source>
</evidence>
<keyword evidence="3" id="KW-1185">Reference proteome</keyword>
<feature type="compositionally biased region" description="Basic residues" evidence="1">
    <location>
        <begin position="182"/>
        <end position="233"/>
    </location>
</feature>
<organism evidence="2 3">
    <name type="scientific">Aedes aegypti</name>
    <name type="common">Yellowfever mosquito</name>
    <name type="synonym">Culex aegypti</name>
    <dbReference type="NCBI Taxonomy" id="7159"/>
    <lineage>
        <taxon>Eukaryota</taxon>
        <taxon>Metazoa</taxon>
        <taxon>Ecdysozoa</taxon>
        <taxon>Arthropoda</taxon>
        <taxon>Hexapoda</taxon>
        <taxon>Insecta</taxon>
        <taxon>Pterygota</taxon>
        <taxon>Neoptera</taxon>
        <taxon>Endopterygota</taxon>
        <taxon>Diptera</taxon>
        <taxon>Nematocera</taxon>
        <taxon>Culicoidea</taxon>
        <taxon>Culicidae</taxon>
        <taxon>Culicinae</taxon>
        <taxon>Aedini</taxon>
        <taxon>Aedes</taxon>
        <taxon>Stegomyia</taxon>
    </lineage>
</organism>
<evidence type="ECO:0000313" key="2">
    <source>
        <dbReference type="EnsemblMetazoa" id="AAEL026066-PA"/>
    </source>
</evidence>
<reference evidence="2" key="2">
    <citation type="submission" date="2022-10" db="UniProtKB">
        <authorList>
            <consortium name="EnsemblMetazoa"/>
        </authorList>
    </citation>
    <scope>IDENTIFICATION</scope>
    <source>
        <strain evidence="2">LVP_AGWG</strain>
    </source>
</reference>
<evidence type="ECO:0000256" key="1">
    <source>
        <dbReference type="SAM" id="MobiDB-lite"/>
    </source>
</evidence>
<name>A0A903VPA5_AEDAE</name>
<accession>A0A903VPA5</accession>
<sequence length="233" mass="26696">MFPTIIGILSTHDGYVTFDEIYKKLKSCYSELASKSLNLKMDISANLDRGCKLGLIKRSSGMFELALDPNSEGDVNFQSKLQAILHELESLKTSRKNKMANIKDPSRTRTPANLQDAGASSTADLRDTPALPPATRRKFTPILNRLWKKTVDCGPGWSRRPLAQRQAIAIHRRQAAEEKVRQRMRAARQRRARSRSRSQSRTRTRSRSRQRTSRTRSRSRLSRKRTRSRNGRC</sequence>
<gene>
    <name evidence="2" type="primary">5572244</name>
</gene>
<dbReference type="EnsemblMetazoa" id="AAEL026066-RA">
    <property type="protein sequence ID" value="AAEL026066-PA"/>
    <property type="gene ID" value="AAEL026066"/>
</dbReference>
<dbReference type="AlphaFoldDB" id="A0A903VPA5"/>
<proteinExistence type="predicted"/>
<feature type="region of interest" description="Disordered" evidence="1">
    <location>
        <begin position="97"/>
        <end position="137"/>
    </location>
</feature>
<reference evidence="2 3" key="1">
    <citation type="submission" date="2017-06" db="EMBL/GenBank/DDBJ databases">
        <title>Aedes aegypti genome working group (AGWG) sequencing and assembly.</title>
        <authorList>
            <consortium name="Aedes aegypti Genome Working Group (AGWG)"/>
            <person name="Matthews B.J."/>
        </authorList>
    </citation>
    <scope>NUCLEOTIDE SEQUENCE [LARGE SCALE GENOMIC DNA]</scope>
    <source>
        <strain evidence="2 3">LVP_AGWG</strain>
    </source>
</reference>